<organism evidence="1">
    <name type="scientific">marine sediment metagenome</name>
    <dbReference type="NCBI Taxonomy" id="412755"/>
    <lineage>
        <taxon>unclassified sequences</taxon>
        <taxon>metagenomes</taxon>
        <taxon>ecological metagenomes</taxon>
    </lineage>
</organism>
<reference evidence="1" key="1">
    <citation type="journal article" date="2014" name="Front. Microbiol.">
        <title>High frequency of phylogenetically diverse reductive dehalogenase-homologous genes in deep subseafloor sedimentary metagenomes.</title>
        <authorList>
            <person name="Kawai M."/>
            <person name="Futagami T."/>
            <person name="Toyoda A."/>
            <person name="Takaki Y."/>
            <person name="Nishi S."/>
            <person name="Hori S."/>
            <person name="Arai W."/>
            <person name="Tsubouchi T."/>
            <person name="Morono Y."/>
            <person name="Uchiyama I."/>
            <person name="Ito T."/>
            <person name="Fujiyama A."/>
            <person name="Inagaki F."/>
            <person name="Takami H."/>
        </authorList>
    </citation>
    <scope>NUCLEOTIDE SEQUENCE</scope>
    <source>
        <strain evidence="1">Expedition CK06-06</strain>
    </source>
</reference>
<proteinExistence type="predicted"/>
<gene>
    <name evidence="1" type="ORF">S03H2_35739</name>
</gene>
<protein>
    <recommendedName>
        <fullName evidence="2">Transposase</fullName>
    </recommendedName>
</protein>
<name>X1FZG9_9ZZZZ</name>
<evidence type="ECO:0000313" key="1">
    <source>
        <dbReference type="EMBL" id="GAH50402.1"/>
    </source>
</evidence>
<comment type="caution">
    <text evidence="1">The sequence shown here is derived from an EMBL/GenBank/DDBJ whole genome shotgun (WGS) entry which is preliminary data.</text>
</comment>
<evidence type="ECO:0008006" key="2">
    <source>
        <dbReference type="Google" id="ProtNLM"/>
    </source>
</evidence>
<accession>X1FZG9</accession>
<feature type="non-terminal residue" evidence="1">
    <location>
        <position position="1"/>
    </location>
</feature>
<dbReference type="AlphaFoldDB" id="X1FZG9"/>
<sequence length="30" mass="3326">SLNRYIKAFSAIQGTLKAFIMTGMGFSPFK</sequence>
<dbReference type="EMBL" id="BARU01021882">
    <property type="protein sequence ID" value="GAH50402.1"/>
    <property type="molecule type" value="Genomic_DNA"/>
</dbReference>